<evidence type="ECO:0000256" key="8">
    <source>
        <dbReference type="ARBA" id="ARBA00022958"/>
    </source>
</evidence>
<dbReference type="InterPro" id="IPR038770">
    <property type="entry name" value="Na+/solute_symporter_sf"/>
</dbReference>
<dbReference type="PROSITE" id="PS51201">
    <property type="entry name" value="RCK_N"/>
    <property type="match status" value="1"/>
</dbReference>
<keyword evidence="11 13" id="KW-0472">Membrane</keyword>
<dbReference type="GO" id="GO:1902600">
    <property type="term" value="P:proton transmembrane transport"/>
    <property type="evidence" value="ECO:0007669"/>
    <property type="project" value="InterPro"/>
</dbReference>
<dbReference type="Gene3D" id="1.20.1530.20">
    <property type="match status" value="1"/>
</dbReference>
<reference evidence="15 16" key="1">
    <citation type="submission" date="2017-09" db="EMBL/GenBank/DDBJ databases">
        <title>Biodiversity and function of Thalassospira species in the particle-attached aromatic-hydrocarbon-degrading consortia from the surface seawater of the China South Sea.</title>
        <authorList>
            <person name="Dong C."/>
            <person name="Lai Q."/>
            <person name="Shao Z."/>
        </authorList>
    </citation>
    <scope>NUCLEOTIDE SEQUENCE [LARGE SCALE GENOMIC DNA]</scope>
    <source>
        <strain evidence="15 16">139Z-12</strain>
    </source>
</reference>
<evidence type="ECO:0000256" key="9">
    <source>
        <dbReference type="ARBA" id="ARBA00022989"/>
    </source>
</evidence>
<evidence type="ECO:0000313" key="15">
    <source>
        <dbReference type="EMBL" id="PKR57187.1"/>
    </source>
</evidence>
<accession>A0A2N3L378</accession>
<feature type="transmembrane region" description="Helical" evidence="13">
    <location>
        <begin position="337"/>
        <end position="355"/>
    </location>
</feature>
<feature type="transmembrane region" description="Helical" evidence="13">
    <location>
        <begin position="367"/>
        <end position="389"/>
    </location>
</feature>
<feature type="transmembrane region" description="Helical" evidence="13">
    <location>
        <begin position="6"/>
        <end position="22"/>
    </location>
</feature>
<evidence type="ECO:0000256" key="5">
    <source>
        <dbReference type="ARBA" id="ARBA00022475"/>
    </source>
</evidence>
<keyword evidence="7 13" id="KW-0812">Transmembrane</keyword>
<proteinExistence type="inferred from homology"/>
<keyword evidence="10" id="KW-0406">Ion transport</keyword>
<dbReference type="SUPFAM" id="SSF51735">
    <property type="entry name" value="NAD(P)-binding Rossmann-fold domains"/>
    <property type="match status" value="1"/>
</dbReference>
<evidence type="ECO:0000256" key="6">
    <source>
        <dbReference type="ARBA" id="ARBA00022538"/>
    </source>
</evidence>
<feature type="transmembrane region" description="Helical" evidence="13">
    <location>
        <begin position="53"/>
        <end position="72"/>
    </location>
</feature>
<feature type="transmembrane region" description="Helical" evidence="13">
    <location>
        <begin position="193"/>
        <end position="214"/>
    </location>
</feature>
<sequence length="622" mass="67335">MEILSHAFVYLVAAVVAVPLAQRLGLGSVLGYLIAGVVIGPILGIVGNETADLQHFAEFGVVMMLFLVGLELRPAMLWSMRGQLIGLGGLQVTLTTAVIAAGCMAFGLSWQSGIAIGMVLALSSTAIVLQSLNEKGWLGTVGGKSAFSVLLTQDVAVIPMLALLPLLAVETLSPSGDDPTAHGAMLLDLVPDWAQPLVIIAAIATIIIGGRYLIRPMFRFIAHSRLREVFTAAALLLVIGIALFMTAIGLSPALGTFLAGVVLSDSEYRHELENDIEPFKGLLLGLFFLTVGAGIDFGLLFDQPIMLIGLAFGVMIIKAGILFAIASIFGLRGADRLLFAVGLAQAGEFAFVLFGMASGMGVLPVDLIGKMTLVVALTMILTPAAFILYERVLAPRMVKTNSREADTIETPGSVVIAGLGRFGQIVTRLLATNGHDVVVLDHDPEVVENLSRVGFRAYYGDATRPDLLHTTGIEDARLFVAAIDNRDKLTALVEHVAKHYPKVRILARAHDRHHVYELEKAGAHCVQRETFDSALNLGRDALIELGLHPFRAERKKQAFRAHDFETLEKLRERWNEHGVDKGYIDTMRSQNETLFELMRDERDEKTHGDRHWTPPPSASPDP</sequence>
<dbReference type="Gene3D" id="3.40.50.720">
    <property type="entry name" value="NAD(P)-binding Rossmann-like Domain"/>
    <property type="match status" value="1"/>
</dbReference>
<dbReference type="GO" id="GO:0012505">
    <property type="term" value="C:endomembrane system"/>
    <property type="evidence" value="ECO:0007669"/>
    <property type="project" value="UniProtKB-SubCell"/>
</dbReference>
<feature type="region of interest" description="Disordered" evidence="12">
    <location>
        <begin position="599"/>
        <end position="622"/>
    </location>
</feature>
<comment type="subcellular location">
    <subcellularLocation>
        <location evidence="1">Endomembrane system</location>
        <topology evidence="1">Multi-pass membrane protein</topology>
    </subcellularLocation>
</comment>
<dbReference type="PRINTS" id="PR00335">
    <property type="entry name" value="KUPTAKETRKA"/>
</dbReference>
<dbReference type="InterPro" id="IPR003148">
    <property type="entry name" value="RCK_N"/>
</dbReference>
<dbReference type="NCBIfam" id="TIGR00932">
    <property type="entry name" value="2a37"/>
    <property type="match status" value="1"/>
</dbReference>
<dbReference type="Pfam" id="PF00999">
    <property type="entry name" value="Na_H_Exchanger"/>
    <property type="match status" value="1"/>
</dbReference>
<keyword evidence="3" id="KW-0813">Transport</keyword>
<evidence type="ECO:0000259" key="14">
    <source>
        <dbReference type="PROSITE" id="PS51201"/>
    </source>
</evidence>
<comment type="similarity">
    <text evidence="2">Belongs to the monovalent cation:proton antiporter 2 (CPA2) transporter (TC 2.A.37) family.</text>
</comment>
<dbReference type="InterPro" id="IPR004771">
    <property type="entry name" value="K/H_exchanger"/>
</dbReference>
<keyword evidence="9 13" id="KW-1133">Transmembrane helix</keyword>
<feature type="transmembrane region" description="Helical" evidence="13">
    <location>
        <begin position="29"/>
        <end position="47"/>
    </location>
</feature>
<dbReference type="GO" id="GO:0015079">
    <property type="term" value="F:potassium ion transmembrane transporter activity"/>
    <property type="evidence" value="ECO:0007669"/>
    <property type="project" value="InterPro"/>
</dbReference>
<dbReference type="InterPro" id="IPR036291">
    <property type="entry name" value="NAD(P)-bd_dom_sf"/>
</dbReference>
<evidence type="ECO:0000256" key="11">
    <source>
        <dbReference type="ARBA" id="ARBA00023136"/>
    </source>
</evidence>
<evidence type="ECO:0000256" key="7">
    <source>
        <dbReference type="ARBA" id="ARBA00022692"/>
    </source>
</evidence>
<keyword evidence="8" id="KW-0630">Potassium</keyword>
<dbReference type="PANTHER" id="PTHR46157">
    <property type="entry name" value="K(+) EFFLUX ANTIPORTER 3, CHLOROPLASTIC"/>
    <property type="match status" value="1"/>
</dbReference>
<dbReference type="RefSeq" id="WP_101304291.1">
    <property type="nucleotide sequence ID" value="NZ_NXGX01000007.1"/>
</dbReference>
<dbReference type="GO" id="GO:0005886">
    <property type="term" value="C:plasma membrane"/>
    <property type="evidence" value="ECO:0007669"/>
    <property type="project" value="InterPro"/>
</dbReference>
<keyword evidence="5" id="KW-1003">Cell membrane</keyword>
<gene>
    <name evidence="15" type="ORF">COO92_17640</name>
</gene>
<keyword evidence="4" id="KW-0050">Antiport</keyword>
<dbReference type="PANTHER" id="PTHR46157:SF4">
    <property type="entry name" value="K(+) EFFLUX ANTIPORTER 3, CHLOROPLASTIC"/>
    <property type="match status" value="1"/>
</dbReference>
<evidence type="ECO:0000256" key="2">
    <source>
        <dbReference type="ARBA" id="ARBA00005551"/>
    </source>
</evidence>
<feature type="transmembrane region" description="Helical" evidence="13">
    <location>
        <begin position="282"/>
        <end position="301"/>
    </location>
</feature>
<dbReference type="InterPro" id="IPR006153">
    <property type="entry name" value="Cation/H_exchanger_TM"/>
</dbReference>
<evidence type="ECO:0000313" key="16">
    <source>
        <dbReference type="Proteomes" id="UP000233332"/>
    </source>
</evidence>
<evidence type="ECO:0000256" key="4">
    <source>
        <dbReference type="ARBA" id="ARBA00022449"/>
    </source>
</evidence>
<feature type="domain" description="RCK N-terminal" evidence="14">
    <location>
        <begin position="411"/>
        <end position="535"/>
    </location>
</feature>
<feature type="transmembrane region" description="Helical" evidence="13">
    <location>
        <begin position="84"/>
        <end position="108"/>
    </location>
</feature>
<dbReference type="InterPro" id="IPR006036">
    <property type="entry name" value="K_uptake_TrkA"/>
</dbReference>
<feature type="transmembrane region" description="Helical" evidence="13">
    <location>
        <begin position="114"/>
        <end position="133"/>
    </location>
</feature>
<dbReference type="AlphaFoldDB" id="A0A2N3L378"/>
<evidence type="ECO:0000256" key="12">
    <source>
        <dbReference type="SAM" id="MobiDB-lite"/>
    </source>
</evidence>
<feature type="compositionally biased region" description="Basic and acidic residues" evidence="12">
    <location>
        <begin position="599"/>
        <end position="612"/>
    </location>
</feature>
<keyword evidence="16" id="KW-1185">Reference proteome</keyword>
<keyword evidence="6" id="KW-0633">Potassium transport</keyword>
<dbReference type="Pfam" id="PF02254">
    <property type="entry name" value="TrkA_N"/>
    <property type="match status" value="1"/>
</dbReference>
<organism evidence="15 16">
    <name type="scientific">Thalassospira lohafexi</name>
    <dbReference type="NCBI Taxonomy" id="744227"/>
    <lineage>
        <taxon>Bacteria</taxon>
        <taxon>Pseudomonadati</taxon>
        <taxon>Pseudomonadota</taxon>
        <taxon>Alphaproteobacteria</taxon>
        <taxon>Rhodospirillales</taxon>
        <taxon>Thalassospiraceae</taxon>
        <taxon>Thalassospira</taxon>
    </lineage>
</organism>
<feature type="transmembrane region" description="Helical" evidence="13">
    <location>
        <begin position="308"/>
        <end position="331"/>
    </location>
</feature>
<feature type="transmembrane region" description="Helical" evidence="13">
    <location>
        <begin position="235"/>
        <end position="262"/>
    </location>
</feature>
<evidence type="ECO:0000256" key="1">
    <source>
        <dbReference type="ARBA" id="ARBA00004127"/>
    </source>
</evidence>
<evidence type="ECO:0000256" key="10">
    <source>
        <dbReference type="ARBA" id="ARBA00023065"/>
    </source>
</evidence>
<comment type="caution">
    <text evidence="15">The sequence shown here is derived from an EMBL/GenBank/DDBJ whole genome shotgun (WGS) entry which is preliminary data.</text>
</comment>
<feature type="transmembrane region" description="Helical" evidence="13">
    <location>
        <begin position="145"/>
        <end position="168"/>
    </location>
</feature>
<protein>
    <submittedName>
        <fullName evidence="15">Potassium transporter</fullName>
    </submittedName>
</protein>
<evidence type="ECO:0000256" key="3">
    <source>
        <dbReference type="ARBA" id="ARBA00022448"/>
    </source>
</evidence>
<dbReference type="GO" id="GO:0015297">
    <property type="term" value="F:antiporter activity"/>
    <property type="evidence" value="ECO:0007669"/>
    <property type="project" value="UniProtKB-KW"/>
</dbReference>
<feature type="compositionally biased region" description="Pro residues" evidence="12">
    <location>
        <begin position="613"/>
        <end position="622"/>
    </location>
</feature>
<name>A0A2N3L378_9PROT</name>
<dbReference type="EMBL" id="NXGX01000007">
    <property type="protein sequence ID" value="PKR57187.1"/>
    <property type="molecule type" value="Genomic_DNA"/>
</dbReference>
<evidence type="ECO:0000256" key="13">
    <source>
        <dbReference type="SAM" id="Phobius"/>
    </source>
</evidence>
<dbReference type="FunFam" id="3.40.50.720:FF:000036">
    <property type="entry name" value="Glutathione-regulated potassium-efflux system protein KefB"/>
    <property type="match status" value="1"/>
</dbReference>
<dbReference type="Proteomes" id="UP000233332">
    <property type="component" value="Unassembled WGS sequence"/>
</dbReference>